<feature type="compositionally biased region" description="Low complexity" evidence="1">
    <location>
        <begin position="117"/>
        <end position="137"/>
    </location>
</feature>
<proteinExistence type="predicted"/>
<accession>M9LZS5</accession>
<evidence type="ECO:0000313" key="3">
    <source>
        <dbReference type="EMBL" id="GAC76589.1"/>
    </source>
</evidence>
<dbReference type="AlphaFoldDB" id="M9LZS5"/>
<dbReference type="Proteomes" id="UP000011976">
    <property type="component" value="Unassembled WGS sequence"/>
</dbReference>
<reference evidence="4" key="1">
    <citation type="journal article" date="2013" name="Genome Announc.">
        <title>Genome sequence of the basidiomycetous yeast Pseudozyma antarctica T-34, a producer of the glycolipid biosurfactants mannosylerythritol lipids.</title>
        <authorList>
            <person name="Morita T."/>
            <person name="Koike H."/>
            <person name="Koyama Y."/>
            <person name="Hagiwara H."/>
            <person name="Ito E."/>
            <person name="Fukuoka T."/>
            <person name="Imura T."/>
            <person name="Machida M."/>
            <person name="Kitamoto D."/>
        </authorList>
    </citation>
    <scope>NUCLEOTIDE SEQUENCE [LARGE SCALE GENOMIC DNA]</scope>
    <source>
        <strain evidence="4">T-34</strain>
    </source>
</reference>
<feature type="region of interest" description="Disordered" evidence="1">
    <location>
        <begin position="324"/>
        <end position="376"/>
    </location>
</feature>
<evidence type="ECO:0000313" key="4">
    <source>
        <dbReference type="Proteomes" id="UP000011976"/>
    </source>
</evidence>
<organism evidence="3 4">
    <name type="scientific">Pseudozyma antarctica (strain T-34)</name>
    <name type="common">Yeast</name>
    <name type="synonym">Candida antarctica</name>
    <dbReference type="NCBI Taxonomy" id="1151754"/>
    <lineage>
        <taxon>Eukaryota</taxon>
        <taxon>Fungi</taxon>
        <taxon>Dikarya</taxon>
        <taxon>Basidiomycota</taxon>
        <taxon>Ustilaginomycotina</taxon>
        <taxon>Ustilaginomycetes</taxon>
        <taxon>Ustilaginales</taxon>
        <taxon>Ustilaginaceae</taxon>
        <taxon>Moesziomyces</taxon>
    </lineage>
</organism>
<name>M9LZS5_PSEA3</name>
<gene>
    <name evidence="3" type="ORF">PANT_22d00102</name>
</gene>
<feature type="compositionally biased region" description="Acidic residues" evidence="1">
    <location>
        <begin position="335"/>
        <end position="354"/>
    </location>
</feature>
<dbReference type="Pfam" id="PF24855">
    <property type="entry name" value="DUF7729"/>
    <property type="match status" value="1"/>
</dbReference>
<dbReference type="STRING" id="1151754.M9LZS5"/>
<dbReference type="EMBL" id="DF196788">
    <property type="protein sequence ID" value="GAC76589.1"/>
    <property type="molecule type" value="Genomic_DNA"/>
</dbReference>
<protein>
    <recommendedName>
        <fullName evidence="2">DUF7729 domain-containing protein</fullName>
    </recommendedName>
</protein>
<feature type="compositionally biased region" description="Polar residues" evidence="1">
    <location>
        <begin position="359"/>
        <end position="376"/>
    </location>
</feature>
<feature type="domain" description="DUF7729" evidence="2">
    <location>
        <begin position="195"/>
        <end position="317"/>
    </location>
</feature>
<feature type="region of interest" description="Disordered" evidence="1">
    <location>
        <begin position="100"/>
        <end position="139"/>
    </location>
</feature>
<evidence type="ECO:0000259" key="2">
    <source>
        <dbReference type="Pfam" id="PF24855"/>
    </source>
</evidence>
<dbReference type="OrthoDB" id="5588482at2759"/>
<sequence length="482" mass="51600">MPPRLPSRRVAGWTARVPQPRTRVCWPFDESKASGPGLVPLGSVLDEAAPVPKGALGCSGHSLEAAAAALALLPPNGARSTLHRLNAILFCSSTPSQLASPFLPHPPDPHGAKPTPLHSRSSSSQARLHSLESSPSSRPRPRIRLHVRYVPLCLFNIRTMKSFTFSAASSLAAMLLVLAPSAAQVAAQATNASAIPTNVSASCSSFLSTLNSDTQLDACTKPLLQATRIYSSNATDSSTQLDSTLTELCSADTGCDPNIIRARLDQFWQNCHTDLQSKNTQVQAMYDNLYMITPLVNSICAKDKNADYCLKTIAKAAASSQRVAATTPSRRSLDADADEEDEDDDEEWDDEDAEELVKRQSTSSTDTITGLTNATDSSAKPNTNAAFLFISSSSPKSILCSQCTQLILASYIKFETSIPYAIGLRTSEILAPQSDIYKAAKSQCGNDFVVQLSSLSLRSKVGLCYRVGQGEDAAGRWTSRAS</sequence>
<dbReference type="InterPro" id="IPR056146">
    <property type="entry name" value="DUF7729"/>
</dbReference>
<evidence type="ECO:0000256" key="1">
    <source>
        <dbReference type="SAM" id="MobiDB-lite"/>
    </source>
</evidence>